<evidence type="ECO:0000313" key="9">
    <source>
        <dbReference type="EMBL" id="SKA08222.1"/>
    </source>
</evidence>
<evidence type="ECO:0000256" key="6">
    <source>
        <dbReference type="ARBA" id="ARBA00034125"/>
    </source>
</evidence>
<sequence length="256" mass="28180">MGRIKINENLVLELAGYIGKIILECGGETYRAEDLVDKVCRYYGLKTNSFAVLTSIITSVKGKEKKFYTCVEKIKVRAINIEKISKINNLVRNIQEYSFEEFFIKIKEVDKEKAYSFIYIFIGNCLAAGAFAFFFKGNIRDCIGSFIGGALISLLCFYGNKLQINNFFINLVGGIICSLNAYFFLRIGLINNMSISIISTLMLLVPGIAFTNSIRDLIAGDLVSGIARGVEAFMVGTALAIGSGIVLSIIKTMGGL</sequence>
<organism evidence="9 10">
    <name type="scientific">Cetobacterium ceti</name>
    <dbReference type="NCBI Taxonomy" id="180163"/>
    <lineage>
        <taxon>Bacteria</taxon>
        <taxon>Fusobacteriati</taxon>
        <taxon>Fusobacteriota</taxon>
        <taxon>Fusobacteriia</taxon>
        <taxon>Fusobacteriales</taxon>
        <taxon>Fusobacteriaceae</taxon>
        <taxon>Cetobacterium</taxon>
    </lineage>
</organism>
<dbReference type="Proteomes" id="UP000191153">
    <property type="component" value="Unassembled WGS sequence"/>
</dbReference>
<feature type="transmembrane region" description="Helical" evidence="7">
    <location>
        <begin position="166"/>
        <end position="185"/>
    </location>
</feature>
<evidence type="ECO:0000256" key="4">
    <source>
        <dbReference type="ARBA" id="ARBA00022989"/>
    </source>
</evidence>
<dbReference type="EMBL" id="FUWX01000034">
    <property type="protein sequence ID" value="SKA08222.1"/>
    <property type="molecule type" value="Genomic_DNA"/>
</dbReference>
<dbReference type="AlphaFoldDB" id="A0A1T4QWT1"/>
<dbReference type="GO" id="GO:0005886">
    <property type="term" value="C:plasma membrane"/>
    <property type="evidence" value="ECO:0007669"/>
    <property type="project" value="UniProtKB-SubCell"/>
</dbReference>
<feature type="transmembrane region" description="Helical" evidence="7">
    <location>
        <begin position="142"/>
        <end position="160"/>
    </location>
</feature>
<evidence type="ECO:0000256" key="2">
    <source>
        <dbReference type="ARBA" id="ARBA00022475"/>
    </source>
</evidence>
<keyword evidence="4 7" id="KW-1133">Transmembrane helix</keyword>
<dbReference type="PANTHER" id="PTHR34390">
    <property type="entry name" value="UPF0442 PROTEIN YJJB-RELATED"/>
    <property type="match status" value="1"/>
</dbReference>
<feature type="transmembrane region" description="Helical" evidence="7">
    <location>
        <begin position="192"/>
        <end position="212"/>
    </location>
</feature>
<dbReference type="Pfam" id="PF06738">
    <property type="entry name" value="ThrE"/>
    <property type="match status" value="1"/>
</dbReference>
<keyword evidence="5 7" id="KW-0472">Membrane</keyword>
<protein>
    <submittedName>
        <fullName evidence="9">Uncharacterized membrane protein YjjP, DUF1212 family</fullName>
    </submittedName>
</protein>
<name>A0A1T4QWT1_9FUSO</name>
<feature type="transmembrane region" description="Helical" evidence="7">
    <location>
        <begin position="114"/>
        <end position="135"/>
    </location>
</feature>
<evidence type="ECO:0000256" key="5">
    <source>
        <dbReference type="ARBA" id="ARBA00023136"/>
    </source>
</evidence>
<proteinExistence type="inferred from homology"/>
<evidence type="ECO:0000313" key="10">
    <source>
        <dbReference type="Proteomes" id="UP000191153"/>
    </source>
</evidence>
<dbReference type="InterPro" id="IPR050539">
    <property type="entry name" value="ThrE_Dicarb/AminoAcid_Exp"/>
</dbReference>
<evidence type="ECO:0000256" key="1">
    <source>
        <dbReference type="ARBA" id="ARBA00004651"/>
    </source>
</evidence>
<evidence type="ECO:0000256" key="3">
    <source>
        <dbReference type="ARBA" id="ARBA00022692"/>
    </source>
</evidence>
<dbReference type="GO" id="GO:0022857">
    <property type="term" value="F:transmembrane transporter activity"/>
    <property type="evidence" value="ECO:0007669"/>
    <property type="project" value="InterPro"/>
</dbReference>
<feature type="domain" description="Threonine/serine exporter-like N-terminal" evidence="8">
    <location>
        <begin position="14"/>
        <end position="249"/>
    </location>
</feature>
<keyword evidence="10" id="KW-1185">Reference proteome</keyword>
<gene>
    <name evidence="9" type="ORF">SAMN02745174_02480</name>
</gene>
<comment type="subcellular location">
    <subcellularLocation>
        <location evidence="1">Cell membrane</location>
        <topology evidence="1">Multi-pass membrane protein</topology>
    </subcellularLocation>
</comment>
<dbReference type="InterPro" id="IPR010619">
    <property type="entry name" value="ThrE-like_N"/>
</dbReference>
<comment type="similarity">
    <text evidence="6">Belongs to the ThrE exporter (TC 2.A.79) family.</text>
</comment>
<evidence type="ECO:0000256" key="7">
    <source>
        <dbReference type="SAM" id="Phobius"/>
    </source>
</evidence>
<keyword evidence="3 7" id="KW-0812">Transmembrane</keyword>
<keyword evidence="2" id="KW-1003">Cell membrane</keyword>
<dbReference type="OrthoDB" id="9813917at2"/>
<reference evidence="9 10" key="1">
    <citation type="submission" date="2017-02" db="EMBL/GenBank/DDBJ databases">
        <authorList>
            <person name="Peterson S.W."/>
        </authorList>
    </citation>
    <scope>NUCLEOTIDE SEQUENCE [LARGE SCALE GENOMIC DNA]</scope>
    <source>
        <strain evidence="9 10">ATCC 700028</strain>
    </source>
</reference>
<feature type="transmembrane region" description="Helical" evidence="7">
    <location>
        <begin position="232"/>
        <end position="250"/>
    </location>
</feature>
<dbReference type="RefSeq" id="WP_078694900.1">
    <property type="nucleotide sequence ID" value="NZ_FUWX01000034.1"/>
</dbReference>
<dbReference type="PANTHER" id="PTHR34390:SF2">
    <property type="entry name" value="SUCCINATE TRANSPORTER SUBUNIT YJJP-RELATED"/>
    <property type="match status" value="1"/>
</dbReference>
<dbReference type="GO" id="GO:0015744">
    <property type="term" value="P:succinate transport"/>
    <property type="evidence" value="ECO:0007669"/>
    <property type="project" value="TreeGrafter"/>
</dbReference>
<dbReference type="STRING" id="180163.SAMN02745174_02480"/>
<evidence type="ECO:0000259" key="8">
    <source>
        <dbReference type="Pfam" id="PF06738"/>
    </source>
</evidence>
<accession>A0A1T4QWT1</accession>